<name>A0AAE0VTZ7_9BIVA</name>
<proteinExistence type="predicted"/>
<dbReference type="Proteomes" id="UP001195483">
    <property type="component" value="Unassembled WGS sequence"/>
</dbReference>
<accession>A0AAE0VTZ7</accession>
<sequence>MKRNNNRLGEEKINSLRVDLCIRCVVFRCQFFYNLKRLRYIMFDEQISHKKIH</sequence>
<protein>
    <submittedName>
        <fullName evidence="1">Uncharacterized protein</fullName>
    </submittedName>
</protein>
<gene>
    <name evidence="1" type="ORF">CHS0354_018828</name>
</gene>
<evidence type="ECO:0000313" key="2">
    <source>
        <dbReference type="Proteomes" id="UP001195483"/>
    </source>
</evidence>
<feature type="non-terminal residue" evidence="1">
    <location>
        <position position="53"/>
    </location>
</feature>
<reference evidence="1" key="1">
    <citation type="journal article" date="2021" name="Genome Biol. Evol.">
        <title>A High-Quality Reference Genome for a Parasitic Bivalve with Doubly Uniparental Inheritance (Bivalvia: Unionida).</title>
        <authorList>
            <person name="Smith C.H."/>
        </authorList>
    </citation>
    <scope>NUCLEOTIDE SEQUENCE</scope>
    <source>
        <strain evidence="1">CHS0354</strain>
    </source>
</reference>
<comment type="caution">
    <text evidence="1">The sequence shown here is derived from an EMBL/GenBank/DDBJ whole genome shotgun (WGS) entry which is preliminary data.</text>
</comment>
<reference evidence="1" key="3">
    <citation type="submission" date="2023-05" db="EMBL/GenBank/DDBJ databases">
        <authorList>
            <person name="Smith C.H."/>
        </authorList>
    </citation>
    <scope>NUCLEOTIDE SEQUENCE</scope>
    <source>
        <strain evidence="1">CHS0354</strain>
        <tissue evidence="1">Mantle</tissue>
    </source>
</reference>
<keyword evidence="2" id="KW-1185">Reference proteome</keyword>
<evidence type="ECO:0000313" key="1">
    <source>
        <dbReference type="EMBL" id="KAK3590608.1"/>
    </source>
</evidence>
<dbReference type="EMBL" id="JAEAOA010001153">
    <property type="protein sequence ID" value="KAK3590608.1"/>
    <property type="molecule type" value="Genomic_DNA"/>
</dbReference>
<reference evidence="1" key="2">
    <citation type="journal article" date="2021" name="Genome Biol. Evol.">
        <title>Developing a high-quality reference genome for a parasitic bivalve with doubly uniparental inheritance (Bivalvia: Unionida).</title>
        <authorList>
            <person name="Smith C.H."/>
        </authorList>
    </citation>
    <scope>NUCLEOTIDE SEQUENCE</scope>
    <source>
        <strain evidence="1">CHS0354</strain>
        <tissue evidence="1">Mantle</tissue>
    </source>
</reference>
<organism evidence="1 2">
    <name type="scientific">Potamilus streckersoni</name>
    <dbReference type="NCBI Taxonomy" id="2493646"/>
    <lineage>
        <taxon>Eukaryota</taxon>
        <taxon>Metazoa</taxon>
        <taxon>Spiralia</taxon>
        <taxon>Lophotrochozoa</taxon>
        <taxon>Mollusca</taxon>
        <taxon>Bivalvia</taxon>
        <taxon>Autobranchia</taxon>
        <taxon>Heteroconchia</taxon>
        <taxon>Palaeoheterodonta</taxon>
        <taxon>Unionida</taxon>
        <taxon>Unionoidea</taxon>
        <taxon>Unionidae</taxon>
        <taxon>Ambleminae</taxon>
        <taxon>Lampsilini</taxon>
        <taxon>Potamilus</taxon>
    </lineage>
</organism>
<dbReference type="AlphaFoldDB" id="A0AAE0VTZ7"/>